<dbReference type="GO" id="GO:1990189">
    <property type="term" value="F:protein N-terminal-serine acetyltransferase activity"/>
    <property type="evidence" value="ECO:0007669"/>
    <property type="project" value="TreeGrafter"/>
</dbReference>
<dbReference type="InterPro" id="IPR051908">
    <property type="entry name" value="Ribosomal_N-acetyltransferase"/>
</dbReference>
<dbReference type="PANTHER" id="PTHR43441">
    <property type="entry name" value="RIBOSOMAL-PROTEIN-SERINE ACETYLTRANSFERASE"/>
    <property type="match status" value="1"/>
</dbReference>
<gene>
    <name evidence="2" type="ORF">SAMN05444274_105248</name>
</gene>
<feature type="domain" description="N-acetyltransferase" evidence="1">
    <location>
        <begin position="15"/>
        <end position="171"/>
    </location>
</feature>
<accession>A0A1M5BQ07</accession>
<evidence type="ECO:0000313" key="3">
    <source>
        <dbReference type="Proteomes" id="UP000184164"/>
    </source>
</evidence>
<dbReference type="AlphaFoldDB" id="A0A1M5BQ07"/>
<dbReference type="InterPro" id="IPR000182">
    <property type="entry name" value="GNAT_dom"/>
</dbReference>
<organism evidence="2 3">
    <name type="scientific">Mariniphaga anaerophila</name>
    <dbReference type="NCBI Taxonomy" id="1484053"/>
    <lineage>
        <taxon>Bacteria</taxon>
        <taxon>Pseudomonadati</taxon>
        <taxon>Bacteroidota</taxon>
        <taxon>Bacteroidia</taxon>
        <taxon>Marinilabiliales</taxon>
        <taxon>Prolixibacteraceae</taxon>
        <taxon>Mariniphaga</taxon>
    </lineage>
</organism>
<dbReference type="PANTHER" id="PTHR43441:SF12">
    <property type="entry name" value="RIBOSOMAL N-ACETYLTRANSFERASE YDAF-RELATED"/>
    <property type="match status" value="1"/>
</dbReference>
<dbReference type="OrthoDB" id="9788916at2"/>
<dbReference type="InterPro" id="IPR016181">
    <property type="entry name" value="Acyl_CoA_acyltransferase"/>
</dbReference>
<dbReference type="Gene3D" id="3.40.630.30">
    <property type="match status" value="1"/>
</dbReference>
<dbReference type="GO" id="GO:0005737">
    <property type="term" value="C:cytoplasm"/>
    <property type="evidence" value="ECO:0007669"/>
    <property type="project" value="TreeGrafter"/>
</dbReference>
<dbReference type="EMBL" id="FQUM01000005">
    <property type="protein sequence ID" value="SHF44496.1"/>
    <property type="molecule type" value="Genomic_DNA"/>
</dbReference>
<proteinExistence type="predicted"/>
<evidence type="ECO:0000313" key="2">
    <source>
        <dbReference type="EMBL" id="SHF44496.1"/>
    </source>
</evidence>
<dbReference type="RefSeq" id="WP_073002151.1">
    <property type="nucleotide sequence ID" value="NZ_FQUM01000005.1"/>
</dbReference>
<dbReference type="Pfam" id="PF13302">
    <property type="entry name" value="Acetyltransf_3"/>
    <property type="match status" value="1"/>
</dbReference>
<dbReference type="STRING" id="1484053.SAMN05444274_105248"/>
<dbReference type="Proteomes" id="UP000184164">
    <property type="component" value="Unassembled WGS sequence"/>
</dbReference>
<reference evidence="3" key="1">
    <citation type="submission" date="2016-11" db="EMBL/GenBank/DDBJ databases">
        <authorList>
            <person name="Varghese N."/>
            <person name="Submissions S."/>
        </authorList>
    </citation>
    <scope>NUCLEOTIDE SEQUENCE [LARGE SCALE GENOMIC DNA]</scope>
    <source>
        <strain evidence="3">DSM 26910</strain>
    </source>
</reference>
<evidence type="ECO:0000259" key="1">
    <source>
        <dbReference type="PROSITE" id="PS51186"/>
    </source>
</evidence>
<keyword evidence="2" id="KW-0808">Transferase</keyword>
<dbReference type="GO" id="GO:0008999">
    <property type="term" value="F:protein-N-terminal-alanine acetyltransferase activity"/>
    <property type="evidence" value="ECO:0007669"/>
    <property type="project" value="TreeGrafter"/>
</dbReference>
<sequence>MEHIQIDSKLRLETIKLSMAKIVFDAIDQNRNFLKEWLPFIEETQQIEHTKEFIAGIVSQQGKKRDEVFTIWYNQEFAGLIGLKDTDWVNHKTELGYWLIPKMQGKGIITNAVNKLTKIAFTKLGMNRVQIKVACGNAKSAAIPKRLNFSYEGTERQGEFHHGKYMDLEIYSCLREDFFV</sequence>
<dbReference type="PROSITE" id="PS51186">
    <property type="entry name" value="GNAT"/>
    <property type="match status" value="1"/>
</dbReference>
<dbReference type="SUPFAM" id="SSF55729">
    <property type="entry name" value="Acyl-CoA N-acyltransferases (Nat)"/>
    <property type="match status" value="1"/>
</dbReference>
<name>A0A1M5BQ07_9BACT</name>
<protein>
    <submittedName>
        <fullName evidence="2">Ribosomal-protein-serine acetyltransferase</fullName>
    </submittedName>
</protein>
<keyword evidence="3" id="KW-1185">Reference proteome</keyword>